<evidence type="ECO:0000313" key="6">
    <source>
        <dbReference type="EMBL" id="BAY86142.1"/>
    </source>
</evidence>
<keyword evidence="7" id="KW-1185">Reference proteome</keyword>
<comment type="similarity">
    <text evidence="2">Belongs to the bacterial solute-binding protein 8 family.</text>
</comment>
<dbReference type="CDD" id="cd01146">
    <property type="entry name" value="FhuD"/>
    <property type="match status" value="1"/>
</dbReference>
<accession>A0A1Z4LY47</accession>
<keyword evidence="4" id="KW-0732">Signal</keyword>
<evidence type="ECO:0000256" key="1">
    <source>
        <dbReference type="ARBA" id="ARBA00004196"/>
    </source>
</evidence>
<feature type="domain" description="Fe/B12 periplasmic-binding" evidence="5">
    <location>
        <begin position="61"/>
        <end position="321"/>
    </location>
</feature>
<dbReference type="PROSITE" id="PS50983">
    <property type="entry name" value="FE_B12_PBP"/>
    <property type="match status" value="1"/>
</dbReference>
<evidence type="ECO:0000313" key="7">
    <source>
        <dbReference type="Proteomes" id="UP000218418"/>
    </source>
</evidence>
<dbReference type="PROSITE" id="PS51257">
    <property type="entry name" value="PROKAR_LIPOPROTEIN"/>
    <property type="match status" value="1"/>
</dbReference>
<evidence type="ECO:0000259" key="5">
    <source>
        <dbReference type="PROSITE" id="PS50983"/>
    </source>
</evidence>
<sequence>MFKKINALVLLFVSGILIFLMISACNSKTFTPNKIDSSSTDNCRVIKQAMGKTCVPDNPKRLAVLDLNSASDALVLEITPAGITTFSDNSVDGLPVYLKDKLQGIPKLGQVSQPNIESIVSLKPDLIIGSKKFHESIYPLLSKIAPTILESQSFLKWRERFNFIAEVLDKQTAAQKAWSQYYQRMEELKIALGNSYKNKNISVVEFCCDGIFLIKSDSPISSILRDAGLQFQEALYDNPYEYLQISEEELDKISGDILFVTSFSDSKPYIERLEKKPLWQKIKAVQQNKVYFVDGETWRGFDLLAANAVIDDLFKYLVNAP</sequence>
<dbReference type="Gene3D" id="3.40.50.1980">
    <property type="entry name" value="Nitrogenase molybdenum iron protein domain"/>
    <property type="match status" value="2"/>
</dbReference>
<dbReference type="GO" id="GO:0030288">
    <property type="term" value="C:outer membrane-bounded periplasmic space"/>
    <property type="evidence" value="ECO:0007669"/>
    <property type="project" value="TreeGrafter"/>
</dbReference>
<dbReference type="EMBL" id="AP018227">
    <property type="protein sequence ID" value="BAY86142.1"/>
    <property type="molecule type" value="Genomic_DNA"/>
</dbReference>
<protein>
    <submittedName>
        <fullName evidence="6">ABC transporter, iron(III) dicitrate-binding periplasmic protein</fullName>
    </submittedName>
</protein>
<dbReference type="PANTHER" id="PTHR30532">
    <property type="entry name" value="IRON III DICITRATE-BINDING PERIPLASMIC PROTEIN"/>
    <property type="match status" value="1"/>
</dbReference>
<evidence type="ECO:0000256" key="3">
    <source>
        <dbReference type="ARBA" id="ARBA00022448"/>
    </source>
</evidence>
<keyword evidence="3" id="KW-0813">Transport</keyword>
<dbReference type="InterPro" id="IPR002491">
    <property type="entry name" value="ABC_transptr_periplasmic_BD"/>
</dbReference>
<gene>
    <name evidence="6" type="ORF">NIES267_56480</name>
</gene>
<reference evidence="6 7" key="1">
    <citation type="submission" date="2017-06" db="EMBL/GenBank/DDBJ databases">
        <title>Genome sequencing of cyanobaciteial culture collection at National Institute for Environmental Studies (NIES).</title>
        <authorList>
            <person name="Hirose Y."/>
            <person name="Shimura Y."/>
            <person name="Fujisawa T."/>
            <person name="Nakamura Y."/>
            <person name="Kawachi M."/>
        </authorList>
    </citation>
    <scope>NUCLEOTIDE SEQUENCE [LARGE SCALE GENOMIC DNA]</scope>
    <source>
        <strain evidence="6 7">NIES-267</strain>
    </source>
</reference>
<dbReference type="AlphaFoldDB" id="A0A1Z4LY47"/>
<dbReference type="Pfam" id="PF01497">
    <property type="entry name" value="Peripla_BP_2"/>
    <property type="match status" value="1"/>
</dbReference>
<dbReference type="SUPFAM" id="SSF53807">
    <property type="entry name" value="Helical backbone' metal receptor"/>
    <property type="match status" value="1"/>
</dbReference>
<dbReference type="PANTHER" id="PTHR30532:SF25">
    <property type="entry name" value="IRON(III) DICITRATE-BINDING PERIPLASMIC PROTEIN"/>
    <property type="match status" value="1"/>
</dbReference>
<evidence type="ECO:0000256" key="2">
    <source>
        <dbReference type="ARBA" id="ARBA00008814"/>
    </source>
</evidence>
<dbReference type="GO" id="GO:1901678">
    <property type="term" value="P:iron coordination entity transport"/>
    <property type="evidence" value="ECO:0007669"/>
    <property type="project" value="UniProtKB-ARBA"/>
</dbReference>
<comment type="subcellular location">
    <subcellularLocation>
        <location evidence="1">Cell envelope</location>
    </subcellularLocation>
</comment>
<dbReference type="InterPro" id="IPR051313">
    <property type="entry name" value="Bact_iron-sidero_bind"/>
</dbReference>
<dbReference type="Proteomes" id="UP000218418">
    <property type="component" value="Chromosome"/>
</dbReference>
<organism evidence="6 7">
    <name type="scientific">Calothrix parasitica NIES-267</name>
    <dbReference type="NCBI Taxonomy" id="1973488"/>
    <lineage>
        <taxon>Bacteria</taxon>
        <taxon>Bacillati</taxon>
        <taxon>Cyanobacteriota</taxon>
        <taxon>Cyanophyceae</taxon>
        <taxon>Nostocales</taxon>
        <taxon>Calotrichaceae</taxon>
        <taxon>Calothrix</taxon>
    </lineage>
</organism>
<name>A0A1Z4LY47_9CYAN</name>
<evidence type="ECO:0000256" key="4">
    <source>
        <dbReference type="ARBA" id="ARBA00022729"/>
    </source>
</evidence>
<dbReference type="OrthoDB" id="425173at2"/>
<proteinExistence type="inferred from homology"/>